<feature type="region of interest" description="Disordered" evidence="1">
    <location>
        <begin position="142"/>
        <end position="161"/>
    </location>
</feature>
<dbReference type="Proteomes" id="UP000651452">
    <property type="component" value="Unassembled WGS sequence"/>
</dbReference>
<reference evidence="2" key="1">
    <citation type="submission" date="2018-12" db="EMBL/GenBank/DDBJ databases">
        <authorList>
            <person name="Syme R.A."/>
            <person name="Farfan-Caceres L."/>
            <person name="Lichtenzveig J."/>
        </authorList>
    </citation>
    <scope>NUCLEOTIDE SEQUENCE</scope>
    <source>
        <strain evidence="2">Al4</strain>
    </source>
</reference>
<feature type="compositionally biased region" description="Basic residues" evidence="1">
    <location>
        <begin position="626"/>
        <end position="635"/>
    </location>
</feature>
<gene>
    <name evidence="2" type="ORF">EKO04_011423</name>
</gene>
<proteinExistence type="predicted"/>
<feature type="region of interest" description="Disordered" evidence="1">
    <location>
        <begin position="438"/>
        <end position="694"/>
    </location>
</feature>
<evidence type="ECO:0000313" key="3">
    <source>
        <dbReference type="Proteomes" id="UP000651452"/>
    </source>
</evidence>
<dbReference type="OrthoDB" id="3791931at2759"/>
<feature type="compositionally biased region" description="Low complexity" evidence="1">
    <location>
        <begin position="608"/>
        <end position="625"/>
    </location>
</feature>
<feature type="region of interest" description="Disordered" evidence="1">
    <location>
        <begin position="171"/>
        <end position="216"/>
    </location>
</feature>
<evidence type="ECO:0000313" key="2">
    <source>
        <dbReference type="EMBL" id="KAF9690568.1"/>
    </source>
</evidence>
<sequence>MSQYPSPWSSAPTEPYYGLQSTQSGSFSGSSSNPTPPALRAGAASDYFMSAGTPYDYTHDPSIDGDVGFSATAQNIAPSVTYDGYQPVSSLGSVWPSSGTHAPPHLPFSNVNPAQTLGQFDMSTAMSDPNYFGRIASLTEEAGQDEHGGLQQATLGDDTENRRDTMSEIQFSQVTPRMPSPSPNEGHVTANPRKARGKTSTSKKSDPEQISPVFTEPDATYDFAVTDKDDVFLDPKPVAEFGTHEPHLVQKVSDAARDLKKQEQRDLQTSTIPGHQQALWHSPRNDFSIPTTPTQYNVCFDLLVKAIDYVGEDVVEKRNTKEFQRRWIDREHYDEGFVQALAKQVLDTMIDVHQNGWTYYVQDPSFRLMYHKTMYFTFRDRFNVTALVLKYSKTTCDGILKGQRLYDVIGNSYHLETRVTSNKKANSDRAVRLAMIKETEKNSGKTRTKRARNAGEDEGLSNETKVPTKPSKRTKVAGGTRLSADASNHESAVSATEHPTKASRVAATQVRTDVVKSRSRAATASSVGRRSTKTSKKRSKKATASESIIPDDDSALPNSAEVSPGDGARNHPTAGSSVQNSDDAPTRRKSSKRAFSQVHEDEQEEQEPVAAPAKKAKPSSRPVALAKKRSVKARAKSTASGQAQNEDAGSDVEDQPSKRGKRTAKAASSSRPKRAPTRSRKPAAGSSADHPTGG</sequence>
<reference evidence="2" key="2">
    <citation type="submission" date="2020-09" db="EMBL/GenBank/DDBJ databases">
        <title>Reference genome assembly for Australian Ascochyta lentis isolate Al4.</title>
        <authorList>
            <person name="Lee R.C."/>
            <person name="Farfan-Caceres L.M."/>
            <person name="Debler J.W."/>
            <person name="Williams A.H."/>
            <person name="Henares B.M."/>
        </authorList>
    </citation>
    <scope>NUCLEOTIDE SEQUENCE</scope>
    <source>
        <strain evidence="2">Al4</strain>
    </source>
</reference>
<evidence type="ECO:0000256" key="1">
    <source>
        <dbReference type="SAM" id="MobiDB-lite"/>
    </source>
</evidence>
<feature type="compositionally biased region" description="Basic residues" evidence="1">
    <location>
        <begin position="671"/>
        <end position="681"/>
    </location>
</feature>
<keyword evidence="3" id="KW-1185">Reference proteome</keyword>
<feature type="region of interest" description="Disordered" evidence="1">
    <location>
        <begin position="1"/>
        <end position="39"/>
    </location>
</feature>
<feature type="compositionally biased region" description="Low complexity" evidence="1">
    <location>
        <begin position="20"/>
        <end position="32"/>
    </location>
</feature>
<feature type="compositionally biased region" description="Basic residues" evidence="1">
    <location>
        <begin position="530"/>
        <end position="541"/>
    </location>
</feature>
<dbReference type="AlphaFoldDB" id="A0A8H7ITB0"/>
<feature type="compositionally biased region" description="Polar residues" evidence="1">
    <location>
        <begin position="485"/>
        <end position="494"/>
    </location>
</feature>
<organism evidence="2 3">
    <name type="scientific">Ascochyta lentis</name>
    <dbReference type="NCBI Taxonomy" id="205686"/>
    <lineage>
        <taxon>Eukaryota</taxon>
        <taxon>Fungi</taxon>
        <taxon>Dikarya</taxon>
        <taxon>Ascomycota</taxon>
        <taxon>Pezizomycotina</taxon>
        <taxon>Dothideomycetes</taxon>
        <taxon>Pleosporomycetidae</taxon>
        <taxon>Pleosporales</taxon>
        <taxon>Pleosporineae</taxon>
        <taxon>Didymellaceae</taxon>
        <taxon>Ascochyta</taxon>
    </lineage>
</organism>
<comment type="caution">
    <text evidence="2">The sequence shown here is derived from an EMBL/GenBank/DDBJ whole genome shotgun (WGS) entry which is preliminary data.</text>
</comment>
<accession>A0A8H7ITB0</accession>
<protein>
    <submittedName>
        <fullName evidence="2">Uncharacterized protein</fullName>
    </submittedName>
</protein>
<feature type="compositionally biased region" description="Polar residues" evidence="1">
    <location>
        <begin position="1"/>
        <end position="12"/>
    </location>
</feature>
<feature type="compositionally biased region" description="Polar residues" evidence="1">
    <location>
        <begin position="638"/>
        <end position="647"/>
    </location>
</feature>
<feature type="compositionally biased region" description="Polar residues" evidence="1">
    <location>
        <begin position="573"/>
        <end position="583"/>
    </location>
</feature>
<dbReference type="EMBL" id="RZGK01000023">
    <property type="protein sequence ID" value="KAF9690568.1"/>
    <property type="molecule type" value="Genomic_DNA"/>
</dbReference>
<name>A0A8H7ITB0_9PLEO</name>